<evidence type="ECO:0000313" key="2">
    <source>
        <dbReference type="Proteomes" id="UP001179952"/>
    </source>
</evidence>
<dbReference type="InterPro" id="IPR031432">
    <property type="entry name" value="MGP1"/>
</dbReference>
<dbReference type="PANTHER" id="PTHR36013:SF2">
    <property type="entry name" value="ATP SYNTHASE 24 KDA SUBUNIT, MITOCHONDRIAL-RELATED"/>
    <property type="match status" value="1"/>
</dbReference>
<dbReference type="Proteomes" id="UP001179952">
    <property type="component" value="Unassembled WGS sequence"/>
</dbReference>
<sequence length="74" mass="8466">MPLDKKKCRADLLSVPQRVKNIIQEQTKGIPDARTYLLTLQDIRIKNGLTDDIGAEVMMFDALEKVEKEIKKPL</sequence>
<reference evidence="1" key="1">
    <citation type="journal article" date="2023" name="Nat. Commun.">
        <title>Diploid and tetraploid genomes of Acorus and the evolution of monocots.</title>
        <authorList>
            <person name="Ma L."/>
            <person name="Liu K.W."/>
            <person name="Li Z."/>
            <person name="Hsiao Y.Y."/>
            <person name="Qi Y."/>
            <person name="Fu T."/>
            <person name="Tang G.D."/>
            <person name="Zhang D."/>
            <person name="Sun W.H."/>
            <person name="Liu D.K."/>
            <person name="Li Y."/>
            <person name="Chen G.Z."/>
            <person name="Liu X.D."/>
            <person name="Liao X.Y."/>
            <person name="Jiang Y.T."/>
            <person name="Yu X."/>
            <person name="Hao Y."/>
            <person name="Huang J."/>
            <person name="Zhao X.W."/>
            <person name="Ke S."/>
            <person name="Chen Y.Y."/>
            <person name="Wu W.L."/>
            <person name="Hsu J.L."/>
            <person name="Lin Y.F."/>
            <person name="Huang M.D."/>
            <person name="Li C.Y."/>
            <person name="Huang L."/>
            <person name="Wang Z.W."/>
            <person name="Zhao X."/>
            <person name="Zhong W.Y."/>
            <person name="Peng D.H."/>
            <person name="Ahmad S."/>
            <person name="Lan S."/>
            <person name="Zhang J.S."/>
            <person name="Tsai W.C."/>
            <person name="Van de Peer Y."/>
            <person name="Liu Z.J."/>
        </authorList>
    </citation>
    <scope>NUCLEOTIDE SEQUENCE</scope>
    <source>
        <strain evidence="1">SCP</strain>
    </source>
</reference>
<dbReference type="GO" id="GO:0009555">
    <property type="term" value="P:pollen development"/>
    <property type="evidence" value="ECO:0007669"/>
    <property type="project" value="InterPro"/>
</dbReference>
<name>A0AAV9AWM3_ACOGR</name>
<dbReference type="EMBL" id="JAUJYN010000006">
    <property type="protein sequence ID" value="KAK1268665.1"/>
    <property type="molecule type" value="Genomic_DNA"/>
</dbReference>
<dbReference type="PANTHER" id="PTHR36013">
    <property type="entry name" value="ATP SYNTHASE 24 KDA SUBUNIT, MITOCHONDRIAL-RELATED"/>
    <property type="match status" value="1"/>
</dbReference>
<gene>
    <name evidence="1" type="ORF">QJS04_geneDACA017605</name>
</gene>
<comment type="caution">
    <text evidence="1">The sequence shown here is derived from an EMBL/GenBank/DDBJ whole genome shotgun (WGS) entry which is preliminary data.</text>
</comment>
<reference evidence="1" key="2">
    <citation type="submission" date="2023-06" db="EMBL/GenBank/DDBJ databases">
        <authorList>
            <person name="Ma L."/>
            <person name="Liu K.-W."/>
            <person name="Li Z."/>
            <person name="Hsiao Y.-Y."/>
            <person name="Qi Y."/>
            <person name="Fu T."/>
            <person name="Tang G."/>
            <person name="Zhang D."/>
            <person name="Sun W.-H."/>
            <person name="Liu D.-K."/>
            <person name="Li Y."/>
            <person name="Chen G.-Z."/>
            <person name="Liu X.-D."/>
            <person name="Liao X.-Y."/>
            <person name="Jiang Y.-T."/>
            <person name="Yu X."/>
            <person name="Hao Y."/>
            <person name="Huang J."/>
            <person name="Zhao X.-W."/>
            <person name="Ke S."/>
            <person name="Chen Y.-Y."/>
            <person name="Wu W.-L."/>
            <person name="Hsu J.-L."/>
            <person name="Lin Y.-F."/>
            <person name="Huang M.-D."/>
            <person name="Li C.-Y."/>
            <person name="Huang L."/>
            <person name="Wang Z.-W."/>
            <person name="Zhao X."/>
            <person name="Zhong W.-Y."/>
            <person name="Peng D.-H."/>
            <person name="Ahmad S."/>
            <person name="Lan S."/>
            <person name="Zhang J.-S."/>
            <person name="Tsai W.-C."/>
            <person name="Van De Peer Y."/>
            <person name="Liu Z.-J."/>
        </authorList>
    </citation>
    <scope>NUCLEOTIDE SEQUENCE</scope>
    <source>
        <strain evidence="1">SCP</strain>
        <tissue evidence="1">Leaves</tissue>
    </source>
</reference>
<dbReference type="Pfam" id="PF15704">
    <property type="entry name" value="Mt_ATP_synt"/>
    <property type="match status" value="1"/>
</dbReference>
<protein>
    <submittedName>
        <fullName evidence="1">Uncharacterized protein</fullName>
    </submittedName>
</protein>
<accession>A0AAV9AWM3</accession>
<keyword evidence="2" id="KW-1185">Reference proteome</keyword>
<proteinExistence type="predicted"/>
<organism evidence="1 2">
    <name type="scientific">Acorus gramineus</name>
    <name type="common">Dwarf sweet flag</name>
    <dbReference type="NCBI Taxonomy" id="55184"/>
    <lineage>
        <taxon>Eukaryota</taxon>
        <taxon>Viridiplantae</taxon>
        <taxon>Streptophyta</taxon>
        <taxon>Embryophyta</taxon>
        <taxon>Tracheophyta</taxon>
        <taxon>Spermatophyta</taxon>
        <taxon>Magnoliopsida</taxon>
        <taxon>Liliopsida</taxon>
        <taxon>Acoraceae</taxon>
        <taxon>Acorus</taxon>
    </lineage>
</organism>
<dbReference type="AlphaFoldDB" id="A0AAV9AWM3"/>
<evidence type="ECO:0000313" key="1">
    <source>
        <dbReference type="EMBL" id="KAK1268665.1"/>
    </source>
</evidence>